<gene>
    <name evidence="1" type="ORF">M529_20360</name>
</gene>
<evidence type="ECO:0000313" key="2">
    <source>
        <dbReference type="Proteomes" id="UP000015523"/>
    </source>
</evidence>
<organism evidence="1 2">
    <name type="scientific">Sphingobium ummariense RL-3</name>
    <dbReference type="NCBI Taxonomy" id="1346791"/>
    <lineage>
        <taxon>Bacteria</taxon>
        <taxon>Pseudomonadati</taxon>
        <taxon>Pseudomonadota</taxon>
        <taxon>Alphaproteobacteria</taxon>
        <taxon>Sphingomonadales</taxon>
        <taxon>Sphingomonadaceae</taxon>
        <taxon>Sphingobium</taxon>
    </lineage>
</organism>
<dbReference type="eggNOG" id="COG0343">
    <property type="taxonomic scope" value="Bacteria"/>
</dbReference>
<accession>T0K1C6</accession>
<dbReference type="PATRIC" id="fig|1346791.3.peg.3934"/>
<dbReference type="GO" id="GO:0006400">
    <property type="term" value="P:tRNA modification"/>
    <property type="evidence" value="ECO:0007669"/>
    <property type="project" value="InterPro"/>
</dbReference>
<dbReference type="AlphaFoldDB" id="T0K1C6"/>
<dbReference type="STRING" id="1346791.M529_20360"/>
<dbReference type="EMBL" id="AUWY01000122">
    <property type="protein sequence ID" value="EQB30349.1"/>
    <property type="molecule type" value="Genomic_DNA"/>
</dbReference>
<comment type="caution">
    <text evidence="1">The sequence shown here is derived from an EMBL/GenBank/DDBJ whole genome shotgun (WGS) entry which is preliminary data.</text>
</comment>
<sequence length="415" mass="45741">MIIDYRARQQGRAIYLIAGQKATHTMPLKTSSQVRDGNLPACISTPADLDFLDPANPFFVTDRALLSYGQFIGGSTPKGIFQHTRPGVTILGDSGGFQLISNASLWQGNATRAQALTWLEANTNEAMTLDIPTMAIAKGNPLFPTFDDCLNTTLANNAFFQRHRTGQTRFLSVVQGRDRKEAVAWLNAIMAHPFDGWAVGGDMRDNYVWLVELLVRLRAAGLMGDRNRLHVLGCSTLTHAVMLSAIQKSFRELPGEAGFLITFDTSNPSQQMAFGRLVGRPRITKDRGTVPGDFVMTSYQTPTHTDHSPSDPRSLPIKSSRISERLTIGELCAYPNPGKSSAWDTFAEAIIVHHNLDATLAAIDEANSILEMPSVFAQQIAPTRIIRAYEVLRSIFQQPDPVSYARSYAKLFLTL</sequence>
<reference evidence="1 2" key="1">
    <citation type="journal article" date="2013" name="Genome Announc.">
        <title>Draft Genome Sequence of Sphingobium ummariense Strain RL-3, a Hexachlorocyclohexane-Degrading Bacterium.</title>
        <authorList>
            <person name="Kohli P."/>
            <person name="Dua A."/>
            <person name="Sangwan N."/>
            <person name="Oldach P."/>
            <person name="Khurana J.P."/>
            <person name="Lal R."/>
        </authorList>
    </citation>
    <scope>NUCLEOTIDE SEQUENCE [LARGE SCALE GENOMIC DNA]</scope>
    <source>
        <strain evidence="1 2">RL-3</strain>
    </source>
</reference>
<dbReference type="Gene3D" id="3.20.20.105">
    <property type="entry name" value="Queuine tRNA-ribosyltransferase-like"/>
    <property type="match status" value="1"/>
</dbReference>
<dbReference type="InterPro" id="IPR036511">
    <property type="entry name" value="TGT-like_sf"/>
</dbReference>
<proteinExistence type="predicted"/>
<evidence type="ECO:0000313" key="1">
    <source>
        <dbReference type="EMBL" id="EQB30349.1"/>
    </source>
</evidence>
<protein>
    <submittedName>
        <fullName evidence="1">Uncharacterized protein</fullName>
    </submittedName>
</protein>
<dbReference type="Proteomes" id="UP000015523">
    <property type="component" value="Unassembled WGS sequence"/>
</dbReference>
<dbReference type="RefSeq" id="WP_021319655.1">
    <property type="nucleotide sequence ID" value="NZ_AUWY01000122.1"/>
</dbReference>
<dbReference type="SUPFAM" id="SSF51713">
    <property type="entry name" value="tRNA-guanine transglycosylase"/>
    <property type="match status" value="1"/>
</dbReference>
<dbReference type="OrthoDB" id="7790774at2"/>
<name>T0K1C6_9SPHN</name>
<keyword evidence="2" id="KW-1185">Reference proteome</keyword>